<evidence type="ECO:0000313" key="3">
    <source>
        <dbReference type="Proteomes" id="UP000313849"/>
    </source>
</evidence>
<keyword evidence="3" id="KW-1185">Reference proteome</keyword>
<feature type="compositionally biased region" description="Low complexity" evidence="1">
    <location>
        <begin position="326"/>
        <end position="336"/>
    </location>
</feature>
<organism evidence="2 3">
    <name type="scientific">Miniimonas arenae</name>
    <dbReference type="NCBI Taxonomy" id="676201"/>
    <lineage>
        <taxon>Bacteria</taxon>
        <taxon>Bacillati</taxon>
        <taxon>Actinomycetota</taxon>
        <taxon>Actinomycetes</taxon>
        <taxon>Micrococcales</taxon>
        <taxon>Beutenbergiaceae</taxon>
        <taxon>Miniimonas</taxon>
    </lineage>
</organism>
<name>A0A5C5B9E0_9MICO</name>
<sequence length="424" mass="45641">MFTPAYLLAPAATTSSGRTAKRPALLDLPDAVGMIRPMPILFPNGSEISVLRHSSAGSAPFLTVTFEMQGGIGGLTEDDEAWRSHLGWARFAAAMARNGSLVTGLQQVARVVPHDTADHELWLVARTPRTVEAGAGRSLLEQSYLQLLESIPERSEQHRTWLTIRMPLTTAWASRARVLGPGEEGDRLLALEQIRSVVKRARSCGLALRPLSQEQHAGVLRSLQDPSEPIDLPRPAGLREAFLGLDDRQRRYVRVFGGEHEWFTRTASVTSESMSGAMLAPDFLRPLLTAVDPSVVRTITSTVLLTPASRARSRATADASRDKASLRSSRSVSDGSAEVQAAGSQVRLEDLRPGSGVHGASWTLAVTYTAASPEDLLAADDAISAAADASSITQLRYADGHQQAAHVATLPLGGGIRQEQRWSL</sequence>
<comment type="caution">
    <text evidence="2">The sequence shown here is derived from an EMBL/GenBank/DDBJ whole genome shotgun (WGS) entry which is preliminary data.</text>
</comment>
<accession>A0A5C5B9E0</accession>
<protein>
    <submittedName>
        <fullName evidence="2">Uncharacterized protein</fullName>
    </submittedName>
</protein>
<proteinExistence type="predicted"/>
<evidence type="ECO:0000313" key="2">
    <source>
        <dbReference type="EMBL" id="TNU72756.1"/>
    </source>
</evidence>
<dbReference type="EMBL" id="VENP01000129">
    <property type="protein sequence ID" value="TNU72756.1"/>
    <property type="molecule type" value="Genomic_DNA"/>
</dbReference>
<reference evidence="2 3" key="1">
    <citation type="submission" date="2019-06" db="EMBL/GenBank/DDBJ databases">
        <title>Draft genome sequence of Miniimonas arenae KCTC 19750T isolated from sea sand.</title>
        <authorList>
            <person name="Park S.-J."/>
        </authorList>
    </citation>
    <scope>NUCLEOTIDE SEQUENCE [LARGE SCALE GENOMIC DNA]</scope>
    <source>
        <strain evidence="2 3">KCTC 19750</strain>
    </source>
</reference>
<dbReference type="Proteomes" id="UP000313849">
    <property type="component" value="Unassembled WGS sequence"/>
</dbReference>
<evidence type="ECO:0000256" key="1">
    <source>
        <dbReference type="SAM" id="MobiDB-lite"/>
    </source>
</evidence>
<dbReference type="AlphaFoldDB" id="A0A5C5B9E0"/>
<dbReference type="OrthoDB" id="4434319at2"/>
<feature type="region of interest" description="Disordered" evidence="1">
    <location>
        <begin position="310"/>
        <end position="344"/>
    </location>
</feature>
<gene>
    <name evidence="2" type="ORF">FH969_14905</name>
</gene>